<comment type="function">
    <text evidence="9">Catalyzes the synthesis of 5,6-dihydrouridine (D), a modified base found in the D-loop of most tRNAs, via the reduction of the C5-C6 double bond in target uridines. Specifically modifies U16 in tRNAs.</text>
</comment>
<dbReference type="PIRSF" id="PIRSF006621">
    <property type="entry name" value="Dus"/>
    <property type="match status" value="1"/>
</dbReference>
<evidence type="ECO:0000256" key="1">
    <source>
        <dbReference type="ARBA" id="ARBA00001917"/>
    </source>
</evidence>
<keyword evidence="8 9" id="KW-0560">Oxidoreductase</keyword>
<dbReference type="GO" id="GO:0050660">
    <property type="term" value="F:flavin adenine dinucleotide binding"/>
    <property type="evidence" value="ECO:0007669"/>
    <property type="project" value="InterPro"/>
</dbReference>
<keyword evidence="2 9" id="KW-0820">tRNA-binding</keyword>
<evidence type="ECO:0000256" key="9">
    <source>
        <dbReference type="HAMAP-Rule" id="MF_02043"/>
    </source>
</evidence>
<dbReference type="EC" id="1.3.1.-" evidence="9"/>
<dbReference type="InterPro" id="IPR001269">
    <property type="entry name" value="DUS_fam"/>
</dbReference>
<feature type="domain" description="DUS-like FMN-binding" evidence="13">
    <location>
        <begin position="4"/>
        <end position="236"/>
    </location>
</feature>
<accession>A0A918RLA0</accession>
<dbReference type="PANTHER" id="PTHR11082:SF26">
    <property type="entry name" value="TRNA-DIHYDROURIDINE(16) SYNTHASE"/>
    <property type="match status" value="1"/>
</dbReference>
<gene>
    <name evidence="9 14" type="primary">dusC</name>
    <name evidence="14" type="ORF">GCM10008090_09940</name>
</gene>
<keyword evidence="15" id="KW-1185">Reference proteome</keyword>
<protein>
    <recommendedName>
        <fullName evidence="9">tRNA-dihydrouridine(16) synthase</fullName>
        <ecNumber evidence="9">1.3.1.-</ecNumber>
    </recommendedName>
    <alternativeName>
        <fullName evidence="9">U16-specific dihydrouridine synthase</fullName>
        <shortName evidence="9">U16-specific Dus</shortName>
    </alternativeName>
    <alternativeName>
        <fullName evidence="9">tRNA-dihydrouridine synthase C</fullName>
    </alternativeName>
</protein>
<dbReference type="InterPro" id="IPR035587">
    <property type="entry name" value="DUS-like_FMN-bd"/>
</dbReference>
<proteinExistence type="inferred from homology"/>
<comment type="similarity">
    <text evidence="10">Belongs to the dus family.</text>
</comment>
<feature type="site" description="Interacts with tRNA; defines subfamily-specific binding signature" evidence="9">
    <location>
        <position position="298"/>
    </location>
</feature>
<feature type="binding site" evidence="9 12">
    <location>
        <begin position="223"/>
        <end position="224"/>
    </location>
    <ligand>
        <name>FMN</name>
        <dbReference type="ChEBI" id="CHEBI:58210"/>
    </ligand>
</feature>
<dbReference type="AlphaFoldDB" id="A0A918RLA0"/>
<keyword evidence="3 9" id="KW-0285">Flavoprotein</keyword>
<dbReference type="GO" id="GO:0010181">
    <property type="term" value="F:FMN binding"/>
    <property type="evidence" value="ECO:0007669"/>
    <property type="project" value="UniProtKB-UniRule"/>
</dbReference>
<sequence>MQTILAPMEGVIDAEMRALLTSLGGFDRCVTEFVRVTEQRLPAKVFLRYAPELEQGGVTPSGVPVYLQLLGGNPRAMAFNAQRVAKLEPAGIDLNFGCPSKTVNRSDGGSILLREPQRVFDIVKAVRDAVDPSIPVTAKIRLGFSNADHLLEIAHNIAVAGANELCIHARTREDRYKPPAYWHLVKPVQRTHCLPITINGEIWSVEDALQARAVSGCTGVMLGRGVLRFPQLAAQLRAYDLGQGFEEFDWFGLQSRITDYLNSTQKRHKYFVGGRAKQWLGFLLRRYPQAGELFHRIKRLRFADEVLAEFDAFAAESKTTGYATVKTGPEPHAMELVKP</sequence>
<keyword evidence="7 9" id="KW-0694">RNA-binding</keyword>
<dbReference type="Gene3D" id="3.20.20.70">
    <property type="entry name" value="Aldolase class I"/>
    <property type="match status" value="1"/>
</dbReference>
<comment type="similarity">
    <text evidence="9">Belongs to the Dus family. DusC subfamily.</text>
</comment>
<evidence type="ECO:0000256" key="11">
    <source>
        <dbReference type="PIRSR" id="PIRSR006621-1"/>
    </source>
</evidence>
<dbReference type="Gene3D" id="1.20.225.30">
    <property type="entry name" value="Dihydrouridine synthase, C-terminal recognition domain"/>
    <property type="match status" value="1"/>
</dbReference>
<keyword evidence="5 9" id="KW-0819">tRNA processing</keyword>
<dbReference type="GO" id="GO:0017150">
    <property type="term" value="F:tRNA dihydrouridine synthase activity"/>
    <property type="evidence" value="ECO:0007669"/>
    <property type="project" value="UniProtKB-UniRule"/>
</dbReference>
<dbReference type="HAMAP" id="MF_02043">
    <property type="entry name" value="DusC_subfam"/>
    <property type="match status" value="1"/>
</dbReference>
<dbReference type="GO" id="GO:0000049">
    <property type="term" value="F:tRNA binding"/>
    <property type="evidence" value="ECO:0007669"/>
    <property type="project" value="UniProtKB-UniRule"/>
</dbReference>
<dbReference type="RefSeq" id="WP_189398880.1">
    <property type="nucleotide sequence ID" value="NZ_BMXA01000001.1"/>
</dbReference>
<evidence type="ECO:0000256" key="12">
    <source>
        <dbReference type="PIRSR" id="PIRSR006621-2"/>
    </source>
</evidence>
<comment type="caution">
    <text evidence="9">Lacks conserved residue(s) required for the propagation of feature annotation.</text>
</comment>
<dbReference type="CDD" id="cd02801">
    <property type="entry name" value="DUS_like_FMN"/>
    <property type="match status" value="1"/>
</dbReference>
<evidence type="ECO:0000259" key="13">
    <source>
        <dbReference type="Pfam" id="PF01207"/>
    </source>
</evidence>
<evidence type="ECO:0000256" key="10">
    <source>
        <dbReference type="PIRNR" id="PIRNR006621"/>
    </source>
</evidence>
<dbReference type="PROSITE" id="PS01136">
    <property type="entry name" value="UPF0034"/>
    <property type="match status" value="1"/>
</dbReference>
<feature type="binding site" evidence="12">
    <location>
        <position position="168"/>
    </location>
    <ligand>
        <name>FMN</name>
        <dbReference type="ChEBI" id="CHEBI:58210"/>
    </ligand>
</feature>
<dbReference type="PANTHER" id="PTHR11082">
    <property type="entry name" value="TRNA-DIHYDROURIDINE SYNTHASE"/>
    <property type="match status" value="1"/>
</dbReference>
<dbReference type="InterPro" id="IPR013785">
    <property type="entry name" value="Aldolase_TIM"/>
</dbReference>
<feature type="site" description="Interacts with tRNA; defines subfamily-specific binding signature" evidence="9">
    <location>
        <position position="35"/>
    </location>
</feature>
<dbReference type="EMBL" id="BMXA01000001">
    <property type="protein sequence ID" value="GHA02571.1"/>
    <property type="molecule type" value="Genomic_DNA"/>
</dbReference>
<evidence type="ECO:0000256" key="3">
    <source>
        <dbReference type="ARBA" id="ARBA00022630"/>
    </source>
</evidence>
<evidence type="ECO:0000256" key="2">
    <source>
        <dbReference type="ARBA" id="ARBA00022555"/>
    </source>
</evidence>
<keyword evidence="6 9" id="KW-0521">NADP</keyword>
<evidence type="ECO:0000256" key="7">
    <source>
        <dbReference type="ARBA" id="ARBA00022884"/>
    </source>
</evidence>
<reference evidence="14" key="1">
    <citation type="journal article" date="2014" name="Int. J. Syst. Evol. Microbiol.">
        <title>Complete genome sequence of Corynebacterium casei LMG S-19264T (=DSM 44701T), isolated from a smear-ripened cheese.</title>
        <authorList>
            <consortium name="US DOE Joint Genome Institute (JGI-PGF)"/>
            <person name="Walter F."/>
            <person name="Albersmeier A."/>
            <person name="Kalinowski J."/>
            <person name="Ruckert C."/>
        </authorList>
    </citation>
    <scope>NUCLEOTIDE SEQUENCE</scope>
    <source>
        <strain evidence="14">KCTC 12711</strain>
    </source>
</reference>
<feature type="binding site" evidence="9">
    <location>
        <begin position="199"/>
        <end position="201"/>
    </location>
    <ligand>
        <name>FMN</name>
        <dbReference type="ChEBI" id="CHEBI:58210"/>
    </ligand>
</feature>
<evidence type="ECO:0000256" key="8">
    <source>
        <dbReference type="ARBA" id="ARBA00023002"/>
    </source>
</evidence>
<comment type="catalytic activity">
    <reaction evidence="9">
        <text>5,6-dihydrouridine(16) in tRNA + NAD(+) = uridine(16) in tRNA + NADH + H(+)</text>
        <dbReference type="Rhea" id="RHEA:53380"/>
        <dbReference type="Rhea" id="RHEA-COMP:13543"/>
        <dbReference type="Rhea" id="RHEA-COMP:13544"/>
        <dbReference type="ChEBI" id="CHEBI:15378"/>
        <dbReference type="ChEBI" id="CHEBI:57540"/>
        <dbReference type="ChEBI" id="CHEBI:57945"/>
        <dbReference type="ChEBI" id="CHEBI:65315"/>
        <dbReference type="ChEBI" id="CHEBI:74443"/>
    </reaction>
</comment>
<reference evidence="14" key="2">
    <citation type="submission" date="2020-09" db="EMBL/GenBank/DDBJ databases">
        <authorList>
            <person name="Sun Q."/>
            <person name="Kim S."/>
        </authorList>
    </citation>
    <scope>NUCLEOTIDE SEQUENCE</scope>
    <source>
        <strain evidence="14">KCTC 12711</strain>
    </source>
</reference>
<evidence type="ECO:0000256" key="4">
    <source>
        <dbReference type="ARBA" id="ARBA00022643"/>
    </source>
</evidence>
<feature type="site" description="Interacts with tRNA" evidence="9">
    <location>
        <position position="176"/>
    </location>
</feature>
<feature type="binding site" evidence="9 12">
    <location>
        <position position="139"/>
    </location>
    <ligand>
        <name>FMN</name>
        <dbReference type="ChEBI" id="CHEBI:58210"/>
    </ligand>
</feature>
<dbReference type="Pfam" id="PF01207">
    <property type="entry name" value="Dus"/>
    <property type="match status" value="1"/>
</dbReference>
<organism evidence="14 15">
    <name type="scientific">Arenicella chitinivorans</name>
    <dbReference type="NCBI Taxonomy" id="1329800"/>
    <lineage>
        <taxon>Bacteria</taxon>
        <taxon>Pseudomonadati</taxon>
        <taxon>Pseudomonadota</taxon>
        <taxon>Gammaproteobacteria</taxon>
        <taxon>Arenicellales</taxon>
        <taxon>Arenicellaceae</taxon>
        <taxon>Arenicella</taxon>
    </lineage>
</organism>
<evidence type="ECO:0000313" key="15">
    <source>
        <dbReference type="Proteomes" id="UP000614811"/>
    </source>
</evidence>
<dbReference type="InterPro" id="IPR018517">
    <property type="entry name" value="tRNA_hU_synthase_CS"/>
</dbReference>
<feature type="site" description="Interacts with tRNA; defines subfamily-specific binding signature" evidence="9">
    <location>
        <position position="275"/>
    </location>
</feature>
<feature type="active site" description="Proton donor" evidence="9 11">
    <location>
        <position position="98"/>
    </location>
</feature>
<comment type="caution">
    <text evidence="14">The sequence shown here is derived from an EMBL/GenBank/DDBJ whole genome shotgun (WGS) entry which is preliminary data.</text>
</comment>
<feature type="site" description="Interacts with tRNA" evidence="9">
    <location>
        <position position="95"/>
    </location>
</feature>
<evidence type="ECO:0000256" key="6">
    <source>
        <dbReference type="ARBA" id="ARBA00022857"/>
    </source>
</evidence>
<comment type="catalytic activity">
    <reaction evidence="9">
        <text>5,6-dihydrouridine(16) in tRNA + NADP(+) = uridine(16) in tRNA + NADPH + H(+)</text>
        <dbReference type="Rhea" id="RHEA:53376"/>
        <dbReference type="Rhea" id="RHEA-COMP:13543"/>
        <dbReference type="Rhea" id="RHEA-COMP:13544"/>
        <dbReference type="ChEBI" id="CHEBI:15378"/>
        <dbReference type="ChEBI" id="CHEBI:57783"/>
        <dbReference type="ChEBI" id="CHEBI:58349"/>
        <dbReference type="ChEBI" id="CHEBI:65315"/>
        <dbReference type="ChEBI" id="CHEBI:74443"/>
    </reaction>
</comment>
<keyword evidence="12" id="KW-0547">Nucleotide-binding</keyword>
<dbReference type="InterPro" id="IPR032886">
    <property type="entry name" value="DusC"/>
</dbReference>
<keyword evidence="4 9" id="KW-0288">FMN</keyword>
<feature type="site" description="Interacts with tRNA; defines subfamily-specific binding signature" evidence="9">
    <location>
        <position position="277"/>
    </location>
</feature>
<feature type="binding site" evidence="9 12">
    <location>
        <position position="68"/>
    </location>
    <ligand>
        <name>FMN</name>
        <dbReference type="ChEBI" id="CHEBI:58210"/>
    </ligand>
</feature>
<dbReference type="InterPro" id="IPR042270">
    <property type="entry name" value="DusC_C"/>
</dbReference>
<dbReference type="SUPFAM" id="SSF51395">
    <property type="entry name" value="FMN-linked oxidoreductases"/>
    <property type="match status" value="1"/>
</dbReference>
<name>A0A918RLA0_9GAMM</name>
<dbReference type="Proteomes" id="UP000614811">
    <property type="component" value="Unassembled WGS sequence"/>
</dbReference>
<evidence type="ECO:0000256" key="5">
    <source>
        <dbReference type="ARBA" id="ARBA00022694"/>
    </source>
</evidence>
<comment type="cofactor">
    <cofactor evidence="1 9 10 12">
        <name>FMN</name>
        <dbReference type="ChEBI" id="CHEBI:58210"/>
    </cofactor>
</comment>
<evidence type="ECO:0000313" key="14">
    <source>
        <dbReference type="EMBL" id="GHA02571.1"/>
    </source>
</evidence>